<dbReference type="AlphaFoldDB" id="A0AA38UJ16"/>
<keyword evidence="2" id="KW-1185">Reference proteome</keyword>
<evidence type="ECO:0000313" key="1">
    <source>
        <dbReference type="EMBL" id="KAJ3843164.1"/>
    </source>
</evidence>
<sequence length="311" mass="34289">MTISFIPAIDEVVRVALPEWHTSDSTVQLRFSAVLGDDDFQQFKQNAMKVQLWSDIPFGGRNQGEWGEIDLSEVGSVSSSESQVSLVDLDNISELTQNVLSVVCSVPFSGIDTYLSFTYRLIYSSGEIKWLGQFGRNGMVHLHPSPKNTSGIVFEEGLVENIAPFVWNTHGKQVEDLLIAELTHPKDWSIWAFGKDSLYIGPAANVSMAILVPRFRSYARSYCPKTITLSASSALSISVSASGKIQTCFSTESLLTTPPSPAGSSVSSVIMLLWLRLPPPHLYLYRSSLSLLFLPAFHPRPSFQLLLLPTS</sequence>
<reference evidence="1" key="1">
    <citation type="submission" date="2022-08" db="EMBL/GenBank/DDBJ databases">
        <authorList>
            <consortium name="DOE Joint Genome Institute"/>
            <person name="Min B."/>
            <person name="Riley R."/>
            <person name="Sierra-Patev S."/>
            <person name="Naranjo-Ortiz M."/>
            <person name="Looney B."/>
            <person name="Konkel Z."/>
            <person name="Slot J.C."/>
            <person name="Sakamoto Y."/>
            <person name="Steenwyk J.L."/>
            <person name="Rokas A."/>
            <person name="Carro J."/>
            <person name="Camarero S."/>
            <person name="Ferreira P."/>
            <person name="Molpeceres G."/>
            <person name="Ruiz-Duenas F.J."/>
            <person name="Serrano A."/>
            <person name="Henrissat B."/>
            <person name="Drula E."/>
            <person name="Hughes K.W."/>
            <person name="Mata J.L."/>
            <person name="Ishikawa N.K."/>
            <person name="Vargas-Isla R."/>
            <person name="Ushijima S."/>
            <person name="Smith C.A."/>
            <person name="Ahrendt S."/>
            <person name="Andreopoulos W."/>
            <person name="He G."/>
            <person name="Labutti K."/>
            <person name="Lipzen A."/>
            <person name="Ng V."/>
            <person name="Sandor L."/>
            <person name="Barry K."/>
            <person name="Martinez A.T."/>
            <person name="Xiao Y."/>
            <person name="Gibbons J.G."/>
            <person name="Terashima K."/>
            <person name="Hibbett D.S."/>
            <person name="Grigoriev I.V."/>
        </authorList>
    </citation>
    <scope>NUCLEOTIDE SEQUENCE</scope>
    <source>
        <strain evidence="1">TFB9207</strain>
    </source>
</reference>
<organism evidence="1 2">
    <name type="scientific">Lentinula raphanica</name>
    <dbReference type="NCBI Taxonomy" id="153919"/>
    <lineage>
        <taxon>Eukaryota</taxon>
        <taxon>Fungi</taxon>
        <taxon>Dikarya</taxon>
        <taxon>Basidiomycota</taxon>
        <taxon>Agaricomycotina</taxon>
        <taxon>Agaricomycetes</taxon>
        <taxon>Agaricomycetidae</taxon>
        <taxon>Agaricales</taxon>
        <taxon>Marasmiineae</taxon>
        <taxon>Omphalotaceae</taxon>
        <taxon>Lentinula</taxon>
    </lineage>
</organism>
<proteinExistence type="predicted"/>
<evidence type="ECO:0000313" key="2">
    <source>
        <dbReference type="Proteomes" id="UP001163846"/>
    </source>
</evidence>
<protein>
    <submittedName>
        <fullName evidence="1">Uncharacterized protein</fullName>
    </submittedName>
</protein>
<accession>A0AA38UJ16</accession>
<comment type="caution">
    <text evidence="1">The sequence shown here is derived from an EMBL/GenBank/DDBJ whole genome shotgun (WGS) entry which is preliminary data.</text>
</comment>
<name>A0AA38UJ16_9AGAR</name>
<gene>
    <name evidence="1" type="ORF">F5878DRAFT_314339</name>
</gene>
<dbReference type="EMBL" id="MU805983">
    <property type="protein sequence ID" value="KAJ3843164.1"/>
    <property type="molecule type" value="Genomic_DNA"/>
</dbReference>
<dbReference type="Proteomes" id="UP001163846">
    <property type="component" value="Unassembled WGS sequence"/>
</dbReference>